<gene>
    <name evidence="2" type="ORF">C1SCF055_LOCUS5205</name>
</gene>
<name>A0A9P1BPD8_9DINO</name>
<reference evidence="2" key="1">
    <citation type="submission" date="2022-10" db="EMBL/GenBank/DDBJ databases">
        <authorList>
            <person name="Chen Y."/>
            <person name="Dougan E. K."/>
            <person name="Chan C."/>
            <person name="Rhodes N."/>
            <person name="Thang M."/>
        </authorList>
    </citation>
    <scope>NUCLEOTIDE SEQUENCE</scope>
</reference>
<keyword evidence="4" id="KW-1185">Reference proteome</keyword>
<organism evidence="2">
    <name type="scientific">Cladocopium goreaui</name>
    <dbReference type="NCBI Taxonomy" id="2562237"/>
    <lineage>
        <taxon>Eukaryota</taxon>
        <taxon>Sar</taxon>
        <taxon>Alveolata</taxon>
        <taxon>Dinophyceae</taxon>
        <taxon>Suessiales</taxon>
        <taxon>Symbiodiniaceae</taxon>
        <taxon>Cladocopium</taxon>
    </lineage>
</organism>
<evidence type="ECO:0000313" key="2">
    <source>
        <dbReference type="EMBL" id="CAI3977026.1"/>
    </source>
</evidence>
<dbReference type="OrthoDB" id="416275at2759"/>
<proteinExistence type="predicted"/>
<comment type="caution">
    <text evidence="2">The sequence shown here is derived from an EMBL/GenBank/DDBJ whole genome shotgun (WGS) entry which is preliminary data.</text>
</comment>
<sequence>MEMFGLLRQHGGRLLVLEGGSLHLDEGVRKAHQLCAELNQAVDTVWQKAQNADSEIRSLIVSSDTTGIDLDNMQQALIKVTGGMTLAQRDIQVAQAELFALAQKLAQTDGELANTARRLDVVHDYWSGFSRGLQDTEHEVFEGKSGMLLKKAETRPRQLPALPSSPRPHSTNAQRICDPGEPMPARPSTSMM</sequence>
<dbReference type="EMBL" id="CAMXCT020000315">
    <property type="protein sequence ID" value="CAL1130401.1"/>
    <property type="molecule type" value="Genomic_DNA"/>
</dbReference>
<evidence type="ECO:0000313" key="3">
    <source>
        <dbReference type="EMBL" id="CAL1130401.1"/>
    </source>
</evidence>
<feature type="region of interest" description="Disordered" evidence="1">
    <location>
        <begin position="153"/>
        <end position="192"/>
    </location>
</feature>
<dbReference type="EMBL" id="CAMXCT030000315">
    <property type="protein sequence ID" value="CAL4764338.1"/>
    <property type="molecule type" value="Genomic_DNA"/>
</dbReference>
<dbReference type="AlphaFoldDB" id="A0A9P1BPD8"/>
<reference evidence="3" key="2">
    <citation type="submission" date="2024-04" db="EMBL/GenBank/DDBJ databases">
        <authorList>
            <person name="Chen Y."/>
            <person name="Shah S."/>
            <person name="Dougan E. K."/>
            <person name="Thang M."/>
            <person name="Chan C."/>
        </authorList>
    </citation>
    <scope>NUCLEOTIDE SEQUENCE [LARGE SCALE GENOMIC DNA]</scope>
</reference>
<dbReference type="SUPFAM" id="SSF57997">
    <property type="entry name" value="Tropomyosin"/>
    <property type="match status" value="1"/>
</dbReference>
<protein>
    <submittedName>
        <fullName evidence="2">Uncharacterized protein</fullName>
    </submittedName>
</protein>
<dbReference type="Proteomes" id="UP001152797">
    <property type="component" value="Unassembled WGS sequence"/>
</dbReference>
<evidence type="ECO:0000256" key="1">
    <source>
        <dbReference type="SAM" id="MobiDB-lite"/>
    </source>
</evidence>
<dbReference type="EMBL" id="CAMXCT010000315">
    <property type="protein sequence ID" value="CAI3977026.1"/>
    <property type="molecule type" value="Genomic_DNA"/>
</dbReference>
<accession>A0A9P1BPD8</accession>
<evidence type="ECO:0000313" key="4">
    <source>
        <dbReference type="Proteomes" id="UP001152797"/>
    </source>
</evidence>